<evidence type="ECO:0000313" key="2">
    <source>
        <dbReference type="EMBL" id="CAG6676237.1"/>
    </source>
</evidence>
<feature type="region of interest" description="Disordered" evidence="1">
    <location>
        <begin position="1"/>
        <end position="85"/>
    </location>
</feature>
<feature type="compositionally biased region" description="Low complexity" evidence="1">
    <location>
        <begin position="15"/>
        <end position="45"/>
    </location>
</feature>
<dbReference type="EMBL" id="HBUF01239110">
    <property type="protein sequence ID" value="CAG6676237.1"/>
    <property type="molecule type" value="Transcribed_RNA"/>
</dbReference>
<dbReference type="AlphaFoldDB" id="A0A8D8SYQ3"/>
<feature type="compositionally biased region" description="Basic residues" evidence="1">
    <location>
        <begin position="1"/>
        <end position="13"/>
    </location>
</feature>
<organism evidence="2">
    <name type="scientific">Cacopsylla melanoneura</name>
    <dbReference type="NCBI Taxonomy" id="428564"/>
    <lineage>
        <taxon>Eukaryota</taxon>
        <taxon>Metazoa</taxon>
        <taxon>Ecdysozoa</taxon>
        <taxon>Arthropoda</taxon>
        <taxon>Hexapoda</taxon>
        <taxon>Insecta</taxon>
        <taxon>Pterygota</taxon>
        <taxon>Neoptera</taxon>
        <taxon>Paraneoptera</taxon>
        <taxon>Hemiptera</taxon>
        <taxon>Sternorrhyncha</taxon>
        <taxon>Psylloidea</taxon>
        <taxon>Psyllidae</taxon>
        <taxon>Psyllinae</taxon>
        <taxon>Cacopsylla</taxon>
    </lineage>
</organism>
<protein>
    <submittedName>
        <fullName evidence="2">Uncharacterized protein</fullName>
    </submittedName>
</protein>
<feature type="compositionally biased region" description="Low complexity" evidence="1">
    <location>
        <begin position="53"/>
        <end position="63"/>
    </location>
</feature>
<accession>A0A8D8SYQ3</accession>
<reference evidence="2" key="1">
    <citation type="submission" date="2021-05" db="EMBL/GenBank/DDBJ databases">
        <authorList>
            <person name="Alioto T."/>
            <person name="Alioto T."/>
            <person name="Gomez Garrido J."/>
        </authorList>
    </citation>
    <scope>NUCLEOTIDE SEQUENCE</scope>
</reference>
<sequence>MHRRRGTGRRRPLVARASNNNSSSSNPRNHNSNPNNSSKNHNNKPLSRRNNRRLNSNSPNPLRFNKLDLLNNSREEEEEAAARRKEEREVLVEEMREWHKSLPRSNRCLLSPLLLGAGARVSTRSRAVRTRLGALWDRGYRWTPTTLLSRSRIRTWSYSTTMLLLTLTHLYAT</sequence>
<evidence type="ECO:0000256" key="1">
    <source>
        <dbReference type="SAM" id="MobiDB-lite"/>
    </source>
</evidence>
<proteinExistence type="predicted"/>
<name>A0A8D8SYQ3_9HEMI</name>